<dbReference type="AlphaFoldDB" id="A0A0J8FZ53"/>
<evidence type="ECO:0000259" key="5">
    <source>
        <dbReference type="PROSITE" id="PS51085"/>
    </source>
</evidence>
<dbReference type="RefSeq" id="WP_048571302.1">
    <property type="nucleotide sequence ID" value="NZ_LFVU01000028.1"/>
</dbReference>
<keyword evidence="4" id="KW-0411">Iron-sulfur</keyword>
<dbReference type="Pfam" id="PF00111">
    <property type="entry name" value="Fer2"/>
    <property type="match status" value="1"/>
</dbReference>
<dbReference type="Proteomes" id="UP000036756">
    <property type="component" value="Unassembled WGS sequence"/>
</dbReference>
<dbReference type="InterPro" id="IPR012675">
    <property type="entry name" value="Beta-grasp_dom_sf"/>
</dbReference>
<dbReference type="PANTHER" id="PTHR44379:SF8">
    <property type="entry name" value="XANTHINE DEHYDROGENASE IRON-SULFUR-BINDING SUBUNIT XDHC-RELATED"/>
    <property type="match status" value="1"/>
</dbReference>
<name>A0A0J8FZ53_CLOCY</name>
<dbReference type="InterPro" id="IPR002888">
    <property type="entry name" value="2Fe-2S-bd"/>
</dbReference>
<dbReference type="EC" id="1.2.99.2" evidence="6"/>
<evidence type="ECO:0000313" key="6">
    <source>
        <dbReference type="EMBL" id="KMT20901.1"/>
    </source>
</evidence>
<dbReference type="GO" id="GO:0046872">
    <property type="term" value="F:metal ion binding"/>
    <property type="evidence" value="ECO:0007669"/>
    <property type="project" value="UniProtKB-KW"/>
</dbReference>
<dbReference type="SUPFAM" id="SSF54292">
    <property type="entry name" value="2Fe-2S ferredoxin-like"/>
    <property type="match status" value="1"/>
</dbReference>
<dbReference type="PANTHER" id="PTHR44379">
    <property type="entry name" value="OXIDOREDUCTASE WITH IRON-SULFUR SUBUNIT"/>
    <property type="match status" value="1"/>
</dbReference>
<keyword evidence="7" id="KW-1185">Reference proteome</keyword>
<dbReference type="OrthoDB" id="9796880at2"/>
<dbReference type="Gene3D" id="1.10.150.120">
    <property type="entry name" value="[2Fe-2S]-binding domain"/>
    <property type="match status" value="1"/>
</dbReference>
<keyword evidence="1" id="KW-0001">2Fe-2S</keyword>
<evidence type="ECO:0000256" key="2">
    <source>
        <dbReference type="ARBA" id="ARBA00022723"/>
    </source>
</evidence>
<reference evidence="6 7" key="1">
    <citation type="submission" date="2015-06" db="EMBL/GenBank/DDBJ databases">
        <title>Draft genome sequence of the purine-degrading Clostridium cylindrosporum HC-1 (DSM 605).</title>
        <authorList>
            <person name="Poehlein A."/>
            <person name="Schiel-Bengelsdorf B."/>
            <person name="Bengelsdorf F."/>
            <person name="Daniel R."/>
            <person name="Duerre P."/>
        </authorList>
    </citation>
    <scope>NUCLEOTIDE SEQUENCE [LARGE SCALE GENOMIC DNA]</scope>
    <source>
        <strain evidence="6 7">DSM 605</strain>
    </source>
</reference>
<dbReference type="CDD" id="cd00207">
    <property type="entry name" value="fer2"/>
    <property type="match status" value="1"/>
</dbReference>
<keyword evidence="3" id="KW-0408">Iron</keyword>
<dbReference type="GO" id="GO:0051537">
    <property type="term" value="F:2 iron, 2 sulfur cluster binding"/>
    <property type="evidence" value="ECO:0007669"/>
    <property type="project" value="UniProtKB-KW"/>
</dbReference>
<keyword evidence="2" id="KW-0479">Metal-binding</keyword>
<gene>
    <name evidence="6" type="primary">ndhS</name>
    <name evidence="6" type="ORF">CLCY_1c01350</name>
</gene>
<dbReference type="InterPro" id="IPR036884">
    <property type="entry name" value="2Fe-2S-bd_dom_sf"/>
</dbReference>
<dbReference type="PROSITE" id="PS51085">
    <property type="entry name" value="2FE2S_FER_2"/>
    <property type="match status" value="1"/>
</dbReference>
<dbReference type="Gene3D" id="3.10.20.30">
    <property type="match status" value="1"/>
</dbReference>
<proteinExistence type="predicted"/>
<dbReference type="InterPro" id="IPR051452">
    <property type="entry name" value="Diverse_Oxidoreductases"/>
</dbReference>
<dbReference type="InterPro" id="IPR036010">
    <property type="entry name" value="2Fe-2S_ferredoxin-like_sf"/>
</dbReference>
<evidence type="ECO:0000256" key="3">
    <source>
        <dbReference type="ARBA" id="ARBA00023004"/>
    </source>
</evidence>
<evidence type="ECO:0000256" key="1">
    <source>
        <dbReference type="ARBA" id="ARBA00022714"/>
    </source>
</evidence>
<feature type="domain" description="2Fe-2S ferredoxin-type" evidence="5">
    <location>
        <begin position="1"/>
        <end position="76"/>
    </location>
</feature>
<dbReference type="EMBL" id="LFVU01000028">
    <property type="protein sequence ID" value="KMT20901.1"/>
    <property type="molecule type" value="Genomic_DNA"/>
</dbReference>
<protein>
    <submittedName>
        <fullName evidence="6">Nicotinate dehydrogenase small FeS subunit</fullName>
        <ecNumber evidence="6">1.2.99.2</ecNumber>
    </submittedName>
</protein>
<dbReference type="STRING" id="1121307.CLCY_1c01350"/>
<dbReference type="Pfam" id="PF01799">
    <property type="entry name" value="Fer2_2"/>
    <property type="match status" value="1"/>
</dbReference>
<dbReference type="PATRIC" id="fig|1121307.3.peg.496"/>
<evidence type="ECO:0000256" key="4">
    <source>
        <dbReference type="ARBA" id="ARBA00023014"/>
    </source>
</evidence>
<dbReference type="SUPFAM" id="SSF47741">
    <property type="entry name" value="CO dehydrogenase ISP C-domain like"/>
    <property type="match status" value="1"/>
</dbReference>
<organism evidence="6 7">
    <name type="scientific">Clostridium cylindrosporum DSM 605</name>
    <dbReference type="NCBI Taxonomy" id="1121307"/>
    <lineage>
        <taxon>Bacteria</taxon>
        <taxon>Bacillati</taxon>
        <taxon>Bacillota</taxon>
        <taxon>Clostridia</taxon>
        <taxon>Eubacteriales</taxon>
        <taxon>Clostridiaceae</taxon>
        <taxon>Clostridium</taxon>
    </lineage>
</organism>
<comment type="caution">
    <text evidence="6">The sequence shown here is derived from an EMBL/GenBank/DDBJ whole genome shotgun (WGS) entry which is preliminary data.</text>
</comment>
<dbReference type="InterPro" id="IPR001041">
    <property type="entry name" value="2Fe-2S_ferredoxin-type"/>
</dbReference>
<dbReference type="GO" id="GO:0016491">
    <property type="term" value="F:oxidoreductase activity"/>
    <property type="evidence" value="ECO:0007669"/>
    <property type="project" value="UniProtKB-KW"/>
</dbReference>
<evidence type="ECO:0000313" key="7">
    <source>
        <dbReference type="Proteomes" id="UP000036756"/>
    </source>
</evidence>
<accession>A0A0J8FZ53</accession>
<keyword evidence="6" id="KW-0560">Oxidoreductase</keyword>
<sequence length="150" mass="16688">MKVTLNINGKDHNLEIKPHDYILDVLRKIGCHSVRRGCETSSCSVCTILMDGKPIHSCSTFAARCEGHKIVTVEGAGEEGKRFAEIIVESGVDQCGYCSPGFILTVLGMKNELKNPTDDEIKHYLVNNLCRCTGYEGQLRAIRKFLEEVK</sequence>